<dbReference type="AlphaFoldDB" id="A0A915YC04"/>
<gene>
    <name evidence="1" type="ORF">AsAng_0009840</name>
</gene>
<name>A0A915YC04_9BACT</name>
<accession>A0A915YC04</accession>
<protein>
    <submittedName>
        <fullName evidence="1">Uncharacterized protein</fullName>
    </submittedName>
</protein>
<dbReference type="Proteomes" id="UP001060919">
    <property type="component" value="Chromosome"/>
</dbReference>
<evidence type="ECO:0000313" key="1">
    <source>
        <dbReference type="EMBL" id="BDS10276.1"/>
    </source>
</evidence>
<dbReference type="EMBL" id="AP026867">
    <property type="protein sequence ID" value="BDS10276.1"/>
    <property type="molecule type" value="Genomic_DNA"/>
</dbReference>
<keyword evidence="2" id="KW-1185">Reference proteome</keyword>
<proteinExistence type="predicted"/>
<evidence type="ECO:0000313" key="2">
    <source>
        <dbReference type="Proteomes" id="UP001060919"/>
    </source>
</evidence>
<organism evidence="1 2">
    <name type="scientific">Aureispira anguillae</name>
    <dbReference type="NCBI Taxonomy" id="2864201"/>
    <lineage>
        <taxon>Bacteria</taxon>
        <taxon>Pseudomonadati</taxon>
        <taxon>Bacteroidota</taxon>
        <taxon>Saprospiria</taxon>
        <taxon>Saprospirales</taxon>
        <taxon>Saprospiraceae</taxon>
        <taxon>Aureispira</taxon>
    </lineage>
</organism>
<reference evidence="1" key="1">
    <citation type="submission" date="2022-09" db="EMBL/GenBank/DDBJ databases">
        <title>Aureispira anguillicida sp. nov., isolated from Leptocephalus of Japanese eel Anguilla japonica.</title>
        <authorList>
            <person name="Yuasa K."/>
            <person name="Mekata T."/>
            <person name="Ikunari K."/>
        </authorList>
    </citation>
    <scope>NUCLEOTIDE SEQUENCE</scope>
    <source>
        <strain evidence="1">EL160426</strain>
    </source>
</reference>
<sequence length="34" mass="3949">MGDNVYTAIHKLLDPFPVIFYPINTVDLEKLSHF</sequence>
<dbReference type="KEGG" id="aup:AsAng_0009840"/>